<evidence type="ECO:0000313" key="2">
    <source>
        <dbReference type="Proteomes" id="UP000887097"/>
    </source>
</evidence>
<dbReference type="InterPro" id="IPR029044">
    <property type="entry name" value="Nucleotide-diphossugar_trans"/>
</dbReference>
<dbReference type="EMBL" id="BPTT01000001">
    <property type="protein sequence ID" value="GJG32504.1"/>
    <property type="molecule type" value="Genomic_DNA"/>
</dbReference>
<proteinExistence type="predicted"/>
<dbReference type="Proteomes" id="UP000887097">
    <property type="component" value="Unassembled WGS sequence"/>
</dbReference>
<evidence type="ECO:0000313" key="1">
    <source>
        <dbReference type="EMBL" id="GJG32504.1"/>
    </source>
</evidence>
<reference evidence="1" key="1">
    <citation type="submission" date="2021-08" db="EMBL/GenBank/DDBJ databases">
        <title>Prevotella lacticifex sp. nov., isolated from rumen of cow.</title>
        <authorList>
            <person name="Shinkai T."/>
            <person name="Ikeyama N."/>
            <person name="Kumagai M."/>
            <person name="Ohmori H."/>
            <person name="Sakamoto M."/>
            <person name="Ohkuma M."/>
            <person name="Mitsumori M."/>
        </authorList>
    </citation>
    <scope>NUCLEOTIDE SEQUENCE</scope>
    <source>
        <strain evidence="1">JCM 8259</strain>
    </source>
</reference>
<protein>
    <recommendedName>
        <fullName evidence="3">Glycosyl transferase family 2</fullName>
    </recommendedName>
</protein>
<organism evidence="1 2">
    <name type="scientific">Xylanibacter ruminicola</name>
    <name type="common">Prevotella ruminicola</name>
    <dbReference type="NCBI Taxonomy" id="839"/>
    <lineage>
        <taxon>Bacteria</taxon>
        <taxon>Pseudomonadati</taxon>
        <taxon>Bacteroidota</taxon>
        <taxon>Bacteroidia</taxon>
        <taxon>Bacteroidales</taxon>
        <taxon>Prevotellaceae</taxon>
        <taxon>Xylanibacter</taxon>
    </lineage>
</organism>
<dbReference type="SUPFAM" id="SSF53448">
    <property type="entry name" value="Nucleotide-diphospho-sugar transferases"/>
    <property type="match status" value="1"/>
</dbReference>
<accession>A0AA37I1A2</accession>
<evidence type="ECO:0008006" key="3">
    <source>
        <dbReference type="Google" id="ProtNLM"/>
    </source>
</evidence>
<comment type="caution">
    <text evidence="1">The sequence shown here is derived from an EMBL/GenBank/DDBJ whole genome shotgun (WGS) entry which is preliminary data.</text>
</comment>
<gene>
    <name evidence="1" type="ORF">PRMUPPPA20_06130</name>
</gene>
<name>A0AA37I1A2_XYLRU</name>
<sequence>MKLQKWLELLIAIMDKHPILSLCIPTNGAVEWILPVIESIYSQGYDNEKFEVVITDNGKDSHLPVHIAKMSYPNLRYKQTTDEGFLNLVSCLKEGKGLFCKMINHRSVMLPGSIADMVALVEKYKDTQPVIYCSDGNIKCETDFVECSNIDEFVRHLSYWCSWSAGIGFWHKDIPVIPNIQLNEMFPNASLLFEIRKESEYVIWNKKYEQMCDDSGKGGYNLFHTFGVVLLDIIKGLFDDGRISSEAFGIVKKDLLGFLTELYKSEVILPTKHTFILKDIKKNVEVYYGVGGYWQMIIKANFYAFYTCIVSIASKVLKPILASFNRK</sequence>
<dbReference type="AlphaFoldDB" id="A0AA37I1A2"/>
<dbReference type="Gene3D" id="3.90.550.10">
    <property type="entry name" value="Spore Coat Polysaccharide Biosynthesis Protein SpsA, Chain A"/>
    <property type="match status" value="1"/>
</dbReference>